<proteinExistence type="predicted"/>
<dbReference type="InterPro" id="IPR011008">
    <property type="entry name" value="Dimeric_a/b-barrel"/>
</dbReference>
<reference evidence="2" key="2">
    <citation type="submission" date="2020-09" db="EMBL/GenBank/DDBJ databases">
        <authorList>
            <person name="Sun Q."/>
            <person name="Ohkuma M."/>
        </authorList>
    </citation>
    <scope>NUCLEOTIDE SEQUENCE</scope>
    <source>
        <strain evidence="2">JCM 3172</strain>
    </source>
</reference>
<sequence length="126" mass="13944">MRAAVMGWSVARTSAQSGTGRGQWPRPSAEHLDAFIAQWEQRAALVSTRPGFVDSRLHRARSSDTRFQLVNVSHWESREAWEAATADPEFRARTRAAQDDPQTRITSSPGLYDVAVEFSAAAAEQS</sequence>
<accession>A0A918LSA5</accession>
<dbReference type="InterPro" id="IPR007138">
    <property type="entry name" value="ABM_dom"/>
</dbReference>
<dbReference type="EMBL" id="BMQQ01000018">
    <property type="protein sequence ID" value="GGT45797.1"/>
    <property type="molecule type" value="Genomic_DNA"/>
</dbReference>
<feature type="domain" description="ABM" evidence="1">
    <location>
        <begin position="27"/>
        <end position="92"/>
    </location>
</feature>
<dbReference type="Pfam" id="PF03992">
    <property type="entry name" value="ABM"/>
    <property type="match status" value="1"/>
</dbReference>
<gene>
    <name evidence="2" type="ORF">GCM10014713_44500</name>
</gene>
<reference evidence="2" key="1">
    <citation type="journal article" date="2014" name="Int. J. Syst. Evol. Microbiol.">
        <title>Complete genome sequence of Corynebacterium casei LMG S-19264T (=DSM 44701T), isolated from a smear-ripened cheese.</title>
        <authorList>
            <consortium name="US DOE Joint Genome Institute (JGI-PGF)"/>
            <person name="Walter F."/>
            <person name="Albersmeier A."/>
            <person name="Kalinowski J."/>
            <person name="Ruckert C."/>
        </authorList>
    </citation>
    <scope>NUCLEOTIDE SEQUENCE</scope>
    <source>
        <strain evidence="2">JCM 3172</strain>
    </source>
</reference>
<dbReference type="Gene3D" id="3.30.70.100">
    <property type="match status" value="1"/>
</dbReference>
<keyword evidence="3" id="KW-1185">Reference proteome</keyword>
<evidence type="ECO:0000313" key="2">
    <source>
        <dbReference type="EMBL" id="GGT45797.1"/>
    </source>
</evidence>
<organism evidence="2 3">
    <name type="scientific">Streptomyces purpureus</name>
    <dbReference type="NCBI Taxonomy" id="1951"/>
    <lineage>
        <taxon>Bacteria</taxon>
        <taxon>Bacillati</taxon>
        <taxon>Actinomycetota</taxon>
        <taxon>Actinomycetes</taxon>
        <taxon>Kitasatosporales</taxon>
        <taxon>Streptomycetaceae</taxon>
        <taxon>Streptomyces</taxon>
    </lineage>
</organism>
<protein>
    <recommendedName>
        <fullName evidence="1">ABM domain-containing protein</fullName>
    </recommendedName>
</protein>
<dbReference type="AlphaFoldDB" id="A0A918LSA5"/>
<evidence type="ECO:0000259" key="1">
    <source>
        <dbReference type="Pfam" id="PF03992"/>
    </source>
</evidence>
<name>A0A918LSA5_9ACTN</name>
<evidence type="ECO:0000313" key="3">
    <source>
        <dbReference type="Proteomes" id="UP000619486"/>
    </source>
</evidence>
<dbReference type="Proteomes" id="UP000619486">
    <property type="component" value="Unassembled WGS sequence"/>
</dbReference>
<comment type="caution">
    <text evidence="2">The sequence shown here is derived from an EMBL/GenBank/DDBJ whole genome shotgun (WGS) entry which is preliminary data.</text>
</comment>
<dbReference type="SUPFAM" id="SSF54909">
    <property type="entry name" value="Dimeric alpha+beta barrel"/>
    <property type="match status" value="1"/>
</dbReference>